<feature type="transmembrane region" description="Helical" evidence="2">
    <location>
        <begin position="6"/>
        <end position="25"/>
    </location>
</feature>
<keyword evidence="2" id="KW-0472">Membrane</keyword>
<evidence type="ECO:0000313" key="3">
    <source>
        <dbReference type="EMBL" id="OGY73583.1"/>
    </source>
</evidence>
<keyword evidence="2" id="KW-1133">Transmembrane helix</keyword>
<dbReference type="InterPro" id="IPR007060">
    <property type="entry name" value="FtsL/DivIC"/>
</dbReference>
<accession>A0A1G2A9J9</accession>
<protein>
    <recommendedName>
        <fullName evidence="5">Septum formation initiator</fullName>
    </recommendedName>
</protein>
<gene>
    <name evidence="3" type="ORF">A3H61_01275</name>
</gene>
<reference evidence="3 4" key="1">
    <citation type="journal article" date="2016" name="Nat. Commun.">
        <title>Thousands of microbial genomes shed light on interconnected biogeochemical processes in an aquifer system.</title>
        <authorList>
            <person name="Anantharaman K."/>
            <person name="Brown C.T."/>
            <person name="Hug L.A."/>
            <person name="Sharon I."/>
            <person name="Castelle C.J."/>
            <person name="Probst A.J."/>
            <person name="Thomas B.C."/>
            <person name="Singh A."/>
            <person name="Wilkins M.J."/>
            <person name="Karaoz U."/>
            <person name="Brodie E.L."/>
            <person name="Williams K.H."/>
            <person name="Hubbard S.S."/>
            <person name="Banfield J.F."/>
        </authorList>
    </citation>
    <scope>NUCLEOTIDE SEQUENCE [LARGE SCALE GENOMIC DNA]</scope>
</reference>
<dbReference type="AlphaFoldDB" id="A0A1G2A9J9"/>
<evidence type="ECO:0008006" key="5">
    <source>
        <dbReference type="Google" id="ProtNLM"/>
    </source>
</evidence>
<comment type="caution">
    <text evidence="3">The sequence shown here is derived from an EMBL/GenBank/DDBJ whole genome shotgun (WGS) entry which is preliminary data.</text>
</comment>
<dbReference type="EMBL" id="MHJU01000010">
    <property type="protein sequence ID" value="OGY73583.1"/>
    <property type="molecule type" value="Genomic_DNA"/>
</dbReference>
<dbReference type="Proteomes" id="UP000178315">
    <property type="component" value="Unassembled WGS sequence"/>
</dbReference>
<evidence type="ECO:0000313" key="4">
    <source>
        <dbReference type="Proteomes" id="UP000178315"/>
    </source>
</evidence>
<evidence type="ECO:0000256" key="2">
    <source>
        <dbReference type="SAM" id="Phobius"/>
    </source>
</evidence>
<keyword evidence="2" id="KW-0812">Transmembrane</keyword>
<evidence type="ECO:0000256" key="1">
    <source>
        <dbReference type="SAM" id="Coils"/>
    </source>
</evidence>
<dbReference type="Pfam" id="PF04977">
    <property type="entry name" value="DivIC"/>
    <property type="match status" value="1"/>
</dbReference>
<sequence>MAFVKSKVFLILEVSFIIVTAISFLQISKKKNSIETEINDLQKERGRALEESRELDKMEQDALSDSYIELEAKRKLGYRKEGETVVVFYEDDLPQGDGKNGTRDVRADPPGTNFIKWLRYFFP</sequence>
<name>A0A1G2A9J9_9BACT</name>
<feature type="coiled-coil region" evidence="1">
    <location>
        <begin position="24"/>
        <end position="61"/>
    </location>
</feature>
<organism evidence="3 4">
    <name type="scientific">Candidatus Jacksonbacteria bacterium RIFCSPLOWO2_02_FULL_44_20</name>
    <dbReference type="NCBI Taxonomy" id="1798460"/>
    <lineage>
        <taxon>Bacteria</taxon>
        <taxon>Candidatus Jacksoniibacteriota</taxon>
    </lineage>
</organism>
<proteinExistence type="predicted"/>
<keyword evidence="1" id="KW-0175">Coiled coil</keyword>